<organism evidence="1 2">
    <name type="scientific">Paenibacillus sacheonensis</name>
    <dbReference type="NCBI Taxonomy" id="742054"/>
    <lineage>
        <taxon>Bacteria</taxon>
        <taxon>Bacillati</taxon>
        <taxon>Bacillota</taxon>
        <taxon>Bacilli</taxon>
        <taxon>Bacillales</taxon>
        <taxon>Paenibacillaceae</taxon>
        <taxon>Paenibacillus</taxon>
    </lineage>
</organism>
<dbReference type="RefSeq" id="WP_161695070.1">
    <property type="nucleotide sequence ID" value="NZ_JAAAMU010000002.1"/>
</dbReference>
<sequence length="242" mass="27471">MLFTEEQMKQYKETGYVILEDLFSADEMDRIRGIIDVYDLEGEEALKVGSKGFNNIPNQINFTCNLTHRDENLTAFIGDRRFVDLTTGVLGPDIRLYWDQSVYKRPEANRDFPWHQDNGYVPTEPVEYMTCWLALDDATIENGCIWVQPGSHHQGYIEHVKTDTGWQCYFGEDPGIPVPLRKGSMAVFSSLLLHRSTPNQSQGTRKAYVIQYTVDGTRNPNTGVVFNNGPLIAKDGVALLAR</sequence>
<protein>
    <recommendedName>
        <fullName evidence="3">Phytanoyl-CoA dioxygenase family protein</fullName>
    </recommendedName>
</protein>
<reference evidence="1 2" key="1">
    <citation type="submission" date="2020-01" db="EMBL/GenBank/DDBJ databases">
        <title>Paenibacillus soybeanensis sp. nov. isolated from the nodules of soybean (Glycine max(L.) Merr).</title>
        <authorList>
            <person name="Wang H."/>
        </authorList>
    </citation>
    <scope>NUCLEOTIDE SEQUENCE [LARGE SCALE GENOMIC DNA]</scope>
    <source>
        <strain evidence="1 2">DSM 23054</strain>
    </source>
</reference>
<name>A0A7X4YML7_9BACL</name>
<evidence type="ECO:0000313" key="2">
    <source>
        <dbReference type="Proteomes" id="UP000558113"/>
    </source>
</evidence>
<keyword evidence="2" id="KW-1185">Reference proteome</keyword>
<accession>A0A7X4YML7</accession>
<dbReference type="PANTHER" id="PTHR20883">
    <property type="entry name" value="PHYTANOYL-COA DIOXYGENASE DOMAIN CONTAINING 1"/>
    <property type="match status" value="1"/>
</dbReference>
<comment type="caution">
    <text evidence="1">The sequence shown here is derived from an EMBL/GenBank/DDBJ whole genome shotgun (WGS) entry which is preliminary data.</text>
</comment>
<dbReference type="AlphaFoldDB" id="A0A7X4YML7"/>
<evidence type="ECO:0008006" key="3">
    <source>
        <dbReference type="Google" id="ProtNLM"/>
    </source>
</evidence>
<dbReference type="GO" id="GO:0005506">
    <property type="term" value="F:iron ion binding"/>
    <property type="evidence" value="ECO:0007669"/>
    <property type="project" value="UniProtKB-ARBA"/>
</dbReference>
<dbReference type="OrthoDB" id="9814777at2"/>
<dbReference type="Pfam" id="PF05721">
    <property type="entry name" value="PhyH"/>
    <property type="match status" value="1"/>
</dbReference>
<dbReference type="InterPro" id="IPR008775">
    <property type="entry name" value="Phytyl_CoA_dOase-like"/>
</dbReference>
<dbReference type="PANTHER" id="PTHR20883:SF48">
    <property type="entry name" value="ECTOINE DIOXYGENASE"/>
    <property type="match status" value="1"/>
</dbReference>
<dbReference type="EMBL" id="JAAAMU010000002">
    <property type="protein sequence ID" value="NBC68361.1"/>
    <property type="molecule type" value="Genomic_DNA"/>
</dbReference>
<gene>
    <name evidence="1" type="ORF">GT003_05035</name>
</gene>
<dbReference type="GO" id="GO:0016706">
    <property type="term" value="F:2-oxoglutarate-dependent dioxygenase activity"/>
    <property type="evidence" value="ECO:0007669"/>
    <property type="project" value="UniProtKB-ARBA"/>
</dbReference>
<dbReference type="Gene3D" id="2.60.120.620">
    <property type="entry name" value="q2cbj1_9rhob like domain"/>
    <property type="match status" value="1"/>
</dbReference>
<dbReference type="SUPFAM" id="SSF51197">
    <property type="entry name" value="Clavaminate synthase-like"/>
    <property type="match status" value="1"/>
</dbReference>
<dbReference type="Proteomes" id="UP000558113">
    <property type="component" value="Unassembled WGS sequence"/>
</dbReference>
<evidence type="ECO:0000313" key="1">
    <source>
        <dbReference type="EMBL" id="NBC68361.1"/>
    </source>
</evidence>
<proteinExistence type="predicted"/>